<keyword evidence="2 4" id="KW-0238">DNA-binding</keyword>
<dbReference type="eggNOG" id="COG1309">
    <property type="taxonomic scope" value="Bacteria"/>
</dbReference>
<dbReference type="InterPro" id="IPR036271">
    <property type="entry name" value="Tet_transcr_reg_TetR-rel_C_sf"/>
</dbReference>
<dbReference type="PANTHER" id="PTHR30055:SF234">
    <property type="entry name" value="HTH-TYPE TRANSCRIPTIONAL REGULATOR BETI"/>
    <property type="match status" value="1"/>
</dbReference>
<dbReference type="PRINTS" id="PR00455">
    <property type="entry name" value="HTHTETR"/>
</dbReference>
<dbReference type="OrthoDB" id="9795011at2"/>
<keyword evidence="3" id="KW-0804">Transcription</keyword>
<dbReference type="GO" id="GO:0003700">
    <property type="term" value="F:DNA-binding transcription factor activity"/>
    <property type="evidence" value="ECO:0007669"/>
    <property type="project" value="TreeGrafter"/>
</dbReference>
<feature type="domain" description="HTH tetR-type" evidence="5">
    <location>
        <begin position="10"/>
        <end position="69"/>
    </location>
</feature>
<dbReference type="SUPFAM" id="SSF46689">
    <property type="entry name" value="Homeodomain-like"/>
    <property type="match status" value="1"/>
</dbReference>
<evidence type="ECO:0000313" key="7">
    <source>
        <dbReference type="Proteomes" id="UP000190037"/>
    </source>
</evidence>
<dbReference type="PROSITE" id="PS50977">
    <property type="entry name" value="HTH_TETR_2"/>
    <property type="match status" value="1"/>
</dbReference>
<organism evidence="6 7">
    <name type="scientific">Embleya scabrispora</name>
    <dbReference type="NCBI Taxonomy" id="159449"/>
    <lineage>
        <taxon>Bacteria</taxon>
        <taxon>Bacillati</taxon>
        <taxon>Actinomycetota</taxon>
        <taxon>Actinomycetes</taxon>
        <taxon>Kitasatosporales</taxon>
        <taxon>Streptomycetaceae</taxon>
        <taxon>Embleya</taxon>
    </lineage>
</organism>
<evidence type="ECO:0000256" key="1">
    <source>
        <dbReference type="ARBA" id="ARBA00023015"/>
    </source>
</evidence>
<evidence type="ECO:0000259" key="5">
    <source>
        <dbReference type="PROSITE" id="PS50977"/>
    </source>
</evidence>
<evidence type="ECO:0000256" key="3">
    <source>
        <dbReference type="ARBA" id="ARBA00023163"/>
    </source>
</evidence>
<comment type="caution">
    <text evidence="6">The sequence shown here is derived from an EMBL/GenBank/DDBJ whole genome shotgun (WGS) entry which is preliminary data.</text>
</comment>
<evidence type="ECO:0000256" key="2">
    <source>
        <dbReference type="ARBA" id="ARBA00023125"/>
    </source>
</evidence>
<dbReference type="InterPro" id="IPR001647">
    <property type="entry name" value="HTH_TetR"/>
</dbReference>
<proteinExistence type="predicted"/>
<dbReference type="GO" id="GO:0000976">
    <property type="term" value="F:transcription cis-regulatory region binding"/>
    <property type="evidence" value="ECO:0007669"/>
    <property type="project" value="TreeGrafter"/>
</dbReference>
<evidence type="ECO:0000313" key="6">
    <source>
        <dbReference type="EMBL" id="OPC79786.1"/>
    </source>
</evidence>
<dbReference type="PANTHER" id="PTHR30055">
    <property type="entry name" value="HTH-TYPE TRANSCRIPTIONAL REGULATOR RUTR"/>
    <property type="match status" value="1"/>
</dbReference>
<dbReference type="InterPro" id="IPR009057">
    <property type="entry name" value="Homeodomain-like_sf"/>
</dbReference>
<keyword evidence="1" id="KW-0805">Transcription regulation</keyword>
<dbReference type="SUPFAM" id="SSF48498">
    <property type="entry name" value="Tetracyclin repressor-like, C-terminal domain"/>
    <property type="match status" value="1"/>
</dbReference>
<name>A0A1T3NSL5_9ACTN</name>
<dbReference type="Gene3D" id="1.10.357.10">
    <property type="entry name" value="Tetracycline Repressor, domain 2"/>
    <property type="match status" value="1"/>
</dbReference>
<accession>A0A1T3NSL5</accession>
<dbReference type="Pfam" id="PF00440">
    <property type="entry name" value="TetR_N"/>
    <property type="match status" value="1"/>
</dbReference>
<keyword evidence="7" id="KW-1185">Reference proteome</keyword>
<protein>
    <submittedName>
        <fullName evidence="6">TetR family transcriptional regulator</fullName>
    </submittedName>
</protein>
<dbReference type="InterPro" id="IPR050109">
    <property type="entry name" value="HTH-type_TetR-like_transc_reg"/>
</dbReference>
<dbReference type="Pfam" id="PF21597">
    <property type="entry name" value="TetR_C_43"/>
    <property type="match status" value="1"/>
</dbReference>
<dbReference type="RefSeq" id="WP_078974055.1">
    <property type="nucleotide sequence ID" value="NZ_MWQN01000001.1"/>
</dbReference>
<dbReference type="STRING" id="159449.B4N89_01445"/>
<sequence length="188" mass="20583">MSRPMRADARRNYERLLAEARVVFGEQGVDASLEELARRAGVGIGTLYRHFPTRDALVEAVVRDRYDGLTARAEALRDAESARDALATWLRLLIEGAGTFQGMSTTLMATLADETSELYASCHAMREAGADLLTRAQAVGEVRADIDTDGLFTLAHGIAWAHEQRGVDDPERLPRLLDVVVFGLATRG</sequence>
<feature type="DNA-binding region" description="H-T-H motif" evidence="4">
    <location>
        <begin position="32"/>
        <end position="51"/>
    </location>
</feature>
<gene>
    <name evidence="6" type="ORF">B4N89_01445</name>
</gene>
<dbReference type="InterPro" id="IPR049445">
    <property type="entry name" value="TetR_SbtR-like_C"/>
</dbReference>
<reference evidence="6 7" key="1">
    <citation type="submission" date="2017-03" db="EMBL/GenBank/DDBJ databases">
        <title>Draft genome sequence of Streptomyces scabrisporus NF3, endophyte isolated from Amphipterygium adstringens.</title>
        <authorList>
            <person name="Vazquez M."/>
            <person name="Ceapa C.D."/>
            <person name="Rodriguez Luna D."/>
            <person name="Sanchez Esquivel S."/>
        </authorList>
    </citation>
    <scope>NUCLEOTIDE SEQUENCE [LARGE SCALE GENOMIC DNA]</scope>
    <source>
        <strain evidence="6 7">NF3</strain>
    </source>
</reference>
<dbReference type="Proteomes" id="UP000190037">
    <property type="component" value="Unassembled WGS sequence"/>
</dbReference>
<evidence type="ECO:0000256" key="4">
    <source>
        <dbReference type="PROSITE-ProRule" id="PRU00335"/>
    </source>
</evidence>
<dbReference type="AlphaFoldDB" id="A0A1T3NSL5"/>
<dbReference type="EMBL" id="MWQN01000001">
    <property type="protein sequence ID" value="OPC79786.1"/>
    <property type="molecule type" value="Genomic_DNA"/>
</dbReference>